<dbReference type="RefSeq" id="WP_253239365.1">
    <property type="nucleotide sequence ID" value="NZ_JAMYJR010000024.1"/>
</dbReference>
<comment type="caution">
    <text evidence="2">The sequence shown here is derived from an EMBL/GenBank/DDBJ whole genome shotgun (WGS) entry which is preliminary data.</text>
</comment>
<evidence type="ECO:0000313" key="2">
    <source>
        <dbReference type="EMBL" id="MCO8273282.1"/>
    </source>
</evidence>
<accession>A0ABT1DR10</accession>
<evidence type="ECO:0000313" key="3">
    <source>
        <dbReference type="Proteomes" id="UP001523369"/>
    </source>
</evidence>
<proteinExistence type="predicted"/>
<dbReference type="Pfam" id="PF04978">
    <property type="entry name" value="MST"/>
    <property type="match status" value="1"/>
</dbReference>
<keyword evidence="3" id="KW-1185">Reference proteome</keyword>
<dbReference type="Proteomes" id="UP001523369">
    <property type="component" value="Unassembled WGS sequence"/>
</dbReference>
<reference evidence="2 3" key="1">
    <citation type="submission" date="2022-06" db="EMBL/GenBank/DDBJ databases">
        <title>New Species of the Genus Actinoplanes, ActinopZanes ferrugineus.</title>
        <authorList>
            <person name="Ding P."/>
        </authorList>
    </citation>
    <scope>NUCLEOTIDE SEQUENCE [LARGE SCALE GENOMIC DNA]</scope>
    <source>
        <strain evidence="2 3">TRM88003</strain>
    </source>
</reference>
<organism evidence="2 3">
    <name type="scientific">Paractinoplanes aksuensis</name>
    <dbReference type="NCBI Taxonomy" id="2939490"/>
    <lineage>
        <taxon>Bacteria</taxon>
        <taxon>Bacillati</taxon>
        <taxon>Actinomycetota</taxon>
        <taxon>Actinomycetes</taxon>
        <taxon>Micromonosporales</taxon>
        <taxon>Micromonosporaceae</taxon>
        <taxon>Paractinoplanes</taxon>
    </lineage>
</organism>
<sequence>MNEGEGAVLNEPPPDFPQLHPPERETLTQFLDEHRAMVLAALDGVSDQVAGERLLPATDMTIGGIVKHLAHMEDLWFTYILLGADFPEPWTTVGTDETWAWTSARDDSVESLRTLYESACARSRAAVTGISSLDERAARPSFGKAPVSLRWMLAQMIRETAQHCGHLDLLRDTLKPTV</sequence>
<dbReference type="Gene3D" id="1.20.120.450">
    <property type="entry name" value="dinb family like domain"/>
    <property type="match status" value="1"/>
</dbReference>
<feature type="compositionally biased region" description="Pro residues" evidence="1">
    <location>
        <begin position="11"/>
        <end position="20"/>
    </location>
</feature>
<protein>
    <submittedName>
        <fullName evidence="2">DinB family protein</fullName>
    </submittedName>
</protein>
<evidence type="ECO:0000256" key="1">
    <source>
        <dbReference type="SAM" id="MobiDB-lite"/>
    </source>
</evidence>
<dbReference type="EMBL" id="JAMYJR010000024">
    <property type="protein sequence ID" value="MCO8273282.1"/>
    <property type="molecule type" value="Genomic_DNA"/>
</dbReference>
<dbReference type="InterPro" id="IPR034660">
    <property type="entry name" value="DinB/YfiT-like"/>
</dbReference>
<dbReference type="SUPFAM" id="SSF109854">
    <property type="entry name" value="DinB/YfiT-like putative metalloenzymes"/>
    <property type="match status" value="1"/>
</dbReference>
<dbReference type="InterPro" id="IPR007061">
    <property type="entry name" value="MST-like"/>
</dbReference>
<feature type="region of interest" description="Disordered" evidence="1">
    <location>
        <begin position="1"/>
        <end position="21"/>
    </location>
</feature>
<name>A0ABT1DR10_9ACTN</name>
<gene>
    <name evidence="2" type="ORF">M1L60_22065</name>
</gene>